<proteinExistence type="predicted"/>
<keyword evidence="2" id="KW-0808">Transferase</keyword>
<dbReference type="Pfam" id="PF12804">
    <property type="entry name" value="NTP_transf_3"/>
    <property type="match status" value="1"/>
</dbReference>
<keyword evidence="3" id="KW-1185">Reference proteome</keyword>
<sequence length="210" mass="23688">MKPKVIGILLAGGKSRRMGENKLALFLGQLSIGSLSLKTALDSSLDHILVVTDEKDQLEWVDPLLFSPFYRSRWTQVKAKQTDLGQAYSLRAGLNKAETEEVYGAVVLLGDQPFLSLSLLEEVIIQSREAVGSANQYAAASFKDRIQPPIFLSRDLFPKLMKLQGDQGARAVLRHDPLIKGVVIENDKWENFYDIDTKEEYQWIKEVKNH</sequence>
<dbReference type="InterPro" id="IPR025877">
    <property type="entry name" value="MobA-like_NTP_Trfase"/>
</dbReference>
<dbReference type="Gene3D" id="3.90.550.10">
    <property type="entry name" value="Spore Coat Polysaccharide Biosynthesis Protein SpsA, Chain A"/>
    <property type="match status" value="1"/>
</dbReference>
<evidence type="ECO:0000259" key="1">
    <source>
        <dbReference type="Pfam" id="PF12804"/>
    </source>
</evidence>
<name>A0ABW0YTK5_9BACI</name>
<dbReference type="SUPFAM" id="SSF53448">
    <property type="entry name" value="Nucleotide-diphospho-sugar transferases"/>
    <property type="match status" value="1"/>
</dbReference>
<evidence type="ECO:0000313" key="2">
    <source>
        <dbReference type="EMBL" id="MFC5713923.1"/>
    </source>
</evidence>
<gene>
    <name evidence="2" type="ORF">ACFPU1_14225</name>
</gene>
<organism evidence="2 3">
    <name type="scientific">Thalassorhabdus alkalitolerans</name>
    <dbReference type="NCBI Taxonomy" id="2282697"/>
    <lineage>
        <taxon>Bacteria</taxon>
        <taxon>Bacillati</taxon>
        <taxon>Bacillota</taxon>
        <taxon>Bacilli</taxon>
        <taxon>Bacillales</taxon>
        <taxon>Bacillaceae</taxon>
        <taxon>Thalassorhabdus</taxon>
    </lineage>
</organism>
<dbReference type="CDD" id="cd04182">
    <property type="entry name" value="GT_2_like_f"/>
    <property type="match status" value="1"/>
</dbReference>
<comment type="caution">
    <text evidence="2">The sequence shown here is derived from an EMBL/GenBank/DDBJ whole genome shotgun (WGS) entry which is preliminary data.</text>
</comment>
<reference evidence="3" key="1">
    <citation type="journal article" date="2019" name="Int. J. Syst. Evol. Microbiol.">
        <title>The Global Catalogue of Microorganisms (GCM) 10K type strain sequencing project: providing services to taxonomists for standard genome sequencing and annotation.</title>
        <authorList>
            <consortium name="The Broad Institute Genomics Platform"/>
            <consortium name="The Broad Institute Genome Sequencing Center for Infectious Disease"/>
            <person name="Wu L."/>
            <person name="Ma J."/>
        </authorList>
    </citation>
    <scope>NUCLEOTIDE SEQUENCE [LARGE SCALE GENOMIC DNA]</scope>
    <source>
        <strain evidence="3">CECT 7184</strain>
    </source>
</reference>
<dbReference type="PANTHER" id="PTHR43777:SF1">
    <property type="entry name" value="MOLYBDENUM COFACTOR CYTIDYLYLTRANSFERASE"/>
    <property type="match status" value="1"/>
</dbReference>
<dbReference type="RefSeq" id="WP_385942314.1">
    <property type="nucleotide sequence ID" value="NZ_JBHSOZ010000008.1"/>
</dbReference>
<dbReference type="Proteomes" id="UP001596142">
    <property type="component" value="Unassembled WGS sequence"/>
</dbReference>
<evidence type="ECO:0000313" key="3">
    <source>
        <dbReference type="Proteomes" id="UP001596142"/>
    </source>
</evidence>
<protein>
    <submittedName>
        <fullName evidence="2">NTP transferase domain-containing protein</fullName>
    </submittedName>
</protein>
<accession>A0ABW0YTK5</accession>
<dbReference type="EMBL" id="JBHSOZ010000008">
    <property type="protein sequence ID" value="MFC5713923.1"/>
    <property type="molecule type" value="Genomic_DNA"/>
</dbReference>
<dbReference type="PANTHER" id="PTHR43777">
    <property type="entry name" value="MOLYBDENUM COFACTOR CYTIDYLYLTRANSFERASE"/>
    <property type="match status" value="1"/>
</dbReference>
<feature type="domain" description="MobA-like NTP transferase" evidence="1">
    <location>
        <begin position="7"/>
        <end position="175"/>
    </location>
</feature>
<dbReference type="GO" id="GO:0016740">
    <property type="term" value="F:transferase activity"/>
    <property type="evidence" value="ECO:0007669"/>
    <property type="project" value="UniProtKB-KW"/>
</dbReference>
<dbReference type="InterPro" id="IPR029044">
    <property type="entry name" value="Nucleotide-diphossugar_trans"/>
</dbReference>